<comment type="caution">
    <text evidence="4">The sequence shown here is derived from an EMBL/GenBank/DDBJ whole genome shotgun (WGS) entry which is preliminary data.</text>
</comment>
<dbReference type="RefSeq" id="WP_331213215.1">
    <property type="nucleotide sequence ID" value="NZ_JAZGQK010000005.1"/>
</dbReference>
<feature type="transmembrane region" description="Helical" evidence="2">
    <location>
        <begin position="135"/>
        <end position="156"/>
    </location>
</feature>
<dbReference type="PANTHER" id="PTHR37938:SF1">
    <property type="entry name" value="BLL0215 PROTEIN"/>
    <property type="match status" value="1"/>
</dbReference>
<keyword evidence="2" id="KW-0812">Transmembrane</keyword>
<name>A0ABU7RNK3_9ACTN</name>
<dbReference type="Proteomes" id="UP001332243">
    <property type="component" value="Unassembled WGS sequence"/>
</dbReference>
<evidence type="ECO:0000313" key="4">
    <source>
        <dbReference type="EMBL" id="MEE6258086.1"/>
    </source>
</evidence>
<protein>
    <submittedName>
        <fullName evidence="4">PH domain-containing protein</fullName>
    </submittedName>
</protein>
<evidence type="ECO:0000256" key="2">
    <source>
        <dbReference type="SAM" id="Phobius"/>
    </source>
</evidence>
<evidence type="ECO:0000256" key="1">
    <source>
        <dbReference type="SAM" id="MobiDB-lite"/>
    </source>
</evidence>
<accession>A0ABU7RNK3</accession>
<reference evidence="4 5" key="1">
    <citation type="submission" date="2024-01" db="EMBL/GenBank/DDBJ databases">
        <title>Genome insights into Plantactinospora sonchi sp. nov.</title>
        <authorList>
            <person name="Wang L."/>
        </authorList>
    </citation>
    <scope>NUCLEOTIDE SEQUENCE [LARGE SCALE GENOMIC DNA]</scope>
    <source>
        <strain evidence="4 5">NEAU-QY2</strain>
    </source>
</reference>
<sequence length="438" mass="49334">MTGIEIFLGVVLGLVVNETTELSPWLARLFVGWSARLQYNGTAQAEIRAEELKALINVRPGKLSKLVTGLGFVSSALLFRLRRLIRPETTAAGDPVSELPIGPRRVLPLEDEPTAMVAQYLFPTERYRGEWRRHWISLVKSAGIVLTYGVLGVWAVRVRIKPQYVDDLTVWVVVITVLLLLWQFPRWYFDRLTLTNKRLMSMRGVLRRKVEMLPLLRVTDLRYVQSPLGRLLNYGTFENQTDGWRKPLRRIRDLPHPNELYLRIVEEMYEPQAVEARLGRDAYEDWADSPRPDGLPVTEGPLIDEGLLAELDWVAGAAERPAPTGAEVRIPAPRQPVRSDGATEDRLARHLDTLTENVQLLVTAVRTLATALPQQPGPPVTDDAGAGSRPSRRPVPVRRRSGAAAQEAARGRRTVRRPWLDRRPPRAHPPDGPVPPTS</sequence>
<keyword evidence="2" id="KW-0472">Membrane</keyword>
<feature type="compositionally biased region" description="Basic residues" evidence="1">
    <location>
        <begin position="390"/>
        <end position="401"/>
    </location>
</feature>
<feature type="region of interest" description="Disordered" evidence="1">
    <location>
        <begin position="321"/>
        <end position="343"/>
    </location>
</feature>
<dbReference type="EMBL" id="JAZGQK010000005">
    <property type="protein sequence ID" value="MEE6258086.1"/>
    <property type="molecule type" value="Genomic_DNA"/>
</dbReference>
<organism evidence="4 5">
    <name type="scientific">Plantactinospora sonchi</name>
    <dbReference type="NCBI Taxonomy" id="1544735"/>
    <lineage>
        <taxon>Bacteria</taxon>
        <taxon>Bacillati</taxon>
        <taxon>Actinomycetota</taxon>
        <taxon>Actinomycetes</taxon>
        <taxon>Micromonosporales</taxon>
        <taxon>Micromonosporaceae</taxon>
        <taxon>Plantactinospora</taxon>
    </lineage>
</organism>
<keyword evidence="5" id="KW-1185">Reference proteome</keyword>
<dbReference type="InterPro" id="IPR005182">
    <property type="entry name" value="YdbS-like_PH"/>
</dbReference>
<feature type="region of interest" description="Disordered" evidence="1">
    <location>
        <begin position="372"/>
        <end position="438"/>
    </location>
</feature>
<dbReference type="Pfam" id="PF03703">
    <property type="entry name" value="bPH_2"/>
    <property type="match status" value="1"/>
</dbReference>
<dbReference type="PANTHER" id="PTHR37938">
    <property type="entry name" value="BLL0215 PROTEIN"/>
    <property type="match status" value="1"/>
</dbReference>
<gene>
    <name evidence="4" type="ORF">V1633_06215</name>
</gene>
<keyword evidence="2" id="KW-1133">Transmembrane helix</keyword>
<evidence type="ECO:0000313" key="5">
    <source>
        <dbReference type="Proteomes" id="UP001332243"/>
    </source>
</evidence>
<feature type="transmembrane region" description="Helical" evidence="2">
    <location>
        <begin position="168"/>
        <end position="189"/>
    </location>
</feature>
<proteinExistence type="predicted"/>
<feature type="domain" description="YdbS-like PH" evidence="3">
    <location>
        <begin position="187"/>
        <end position="262"/>
    </location>
</feature>
<evidence type="ECO:0000259" key="3">
    <source>
        <dbReference type="Pfam" id="PF03703"/>
    </source>
</evidence>